<organism evidence="2 3">
    <name type="scientific">Paraburkholderia unamae</name>
    <dbReference type="NCBI Taxonomy" id="219649"/>
    <lineage>
        <taxon>Bacteria</taxon>
        <taxon>Pseudomonadati</taxon>
        <taxon>Pseudomonadota</taxon>
        <taxon>Betaproteobacteria</taxon>
        <taxon>Burkholderiales</taxon>
        <taxon>Burkholderiaceae</taxon>
        <taxon>Paraburkholderia</taxon>
    </lineage>
</organism>
<dbReference type="Gene3D" id="1.10.260.40">
    <property type="entry name" value="lambda repressor-like DNA-binding domains"/>
    <property type="match status" value="1"/>
</dbReference>
<dbReference type="RefSeq" id="WP_116614994.1">
    <property type="nucleotide sequence ID" value="NZ_QEOB01000042.1"/>
</dbReference>
<dbReference type="EMBL" id="QEOB01000042">
    <property type="protein sequence ID" value="PVX61269.1"/>
    <property type="molecule type" value="Genomic_DNA"/>
</dbReference>
<gene>
    <name evidence="2" type="ORF">C7402_14262</name>
</gene>
<dbReference type="SUPFAM" id="SSF47413">
    <property type="entry name" value="lambda repressor-like DNA-binding domains"/>
    <property type="match status" value="1"/>
</dbReference>
<dbReference type="InterPro" id="IPR031856">
    <property type="entry name" value="YdaS_toxin-like"/>
</dbReference>
<reference evidence="2 3" key="1">
    <citation type="submission" date="2018-05" db="EMBL/GenBank/DDBJ databases">
        <title>Genomic Encyclopedia of Type Strains, Phase IV (KMG-V): Genome sequencing to study the core and pangenomes of soil and plant-associated prokaryotes.</title>
        <authorList>
            <person name="Whitman W."/>
        </authorList>
    </citation>
    <scope>NUCLEOTIDE SEQUENCE [LARGE SCALE GENOMIC DNA]</scope>
    <source>
        <strain evidence="2 3">SCZa-39</strain>
    </source>
</reference>
<proteinExistence type="predicted"/>
<sequence length="110" mass="11729">MPKKPPTPQTGIEKAIAQAEGQTNLAVAIGASQQMVAYWKKKGIVSDASMCAAIERATGVRCEELNPHEDWTTLRVVLCAPDRDRIDASDDVQPPVGGSSGTEKQAKVVL</sequence>
<feature type="region of interest" description="Disordered" evidence="1">
    <location>
        <begin position="86"/>
        <end position="110"/>
    </location>
</feature>
<comment type="caution">
    <text evidence="2">The sequence shown here is derived from an EMBL/GenBank/DDBJ whole genome shotgun (WGS) entry which is preliminary data.</text>
</comment>
<keyword evidence="3" id="KW-1185">Reference proteome</keyword>
<protein>
    <submittedName>
        <fullName evidence="2">DNA-binding transcriptional regulator YdaS (Cro superfamily)</fullName>
    </submittedName>
</protein>
<dbReference type="Proteomes" id="UP000245712">
    <property type="component" value="Unassembled WGS sequence"/>
</dbReference>
<evidence type="ECO:0000313" key="3">
    <source>
        <dbReference type="Proteomes" id="UP000245712"/>
    </source>
</evidence>
<evidence type="ECO:0000313" key="2">
    <source>
        <dbReference type="EMBL" id="PVX61269.1"/>
    </source>
</evidence>
<dbReference type="InterPro" id="IPR010982">
    <property type="entry name" value="Lambda_DNA-bd_dom_sf"/>
</dbReference>
<keyword evidence="2" id="KW-0238">DNA-binding</keyword>
<dbReference type="Pfam" id="PF15943">
    <property type="entry name" value="YdaS_toxin"/>
    <property type="match status" value="1"/>
</dbReference>
<dbReference type="GO" id="GO:0003677">
    <property type="term" value="F:DNA binding"/>
    <property type="evidence" value="ECO:0007669"/>
    <property type="project" value="UniProtKB-KW"/>
</dbReference>
<name>A0ABX5K8T5_9BURK</name>
<evidence type="ECO:0000256" key="1">
    <source>
        <dbReference type="SAM" id="MobiDB-lite"/>
    </source>
</evidence>
<accession>A0ABX5K8T5</accession>